<reference evidence="1 2" key="1">
    <citation type="journal article" date="2015" name="Genome Announc.">
        <title>Genome Assemblies of Three Soil-Associated Devosia species: D. insulae, D. limi, and D. soli.</title>
        <authorList>
            <person name="Hassan Y.I."/>
            <person name="Lepp D."/>
            <person name="Zhou T."/>
        </authorList>
    </citation>
    <scope>NUCLEOTIDE SEQUENCE [LARGE SCALE GENOMIC DNA]</scope>
    <source>
        <strain evidence="1 2">DS-56</strain>
    </source>
</reference>
<dbReference type="EMBL" id="LAJE02000063">
    <property type="protein sequence ID" value="OEO32641.1"/>
    <property type="molecule type" value="Genomic_DNA"/>
</dbReference>
<keyword evidence="2" id="KW-1185">Reference proteome</keyword>
<evidence type="ECO:0008006" key="3">
    <source>
        <dbReference type="Google" id="ProtNLM"/>
    </source>
</evidence>
<organism evidence="1 2">
    <name type="scientific">Devosia insulae DS-56</name>
    <dbReference type="NCBI Taxonomy" id="1116389"/>
    <lineage>
        <taxon>Bacteria</taxon>
        <taxon>Pseudomonadati</taxon>
        <taxon>Pseudomonadota</taxon>
        <taxon>Alphaproteobacteria</taxon>
        <taxon>Hyphomicrobiales</taxon>
        <taxon>Devosiaceae</taxon>
        <taxon>Devosia</taxon>
    </lineage>
</organism>
<name>A0A1E5XVQ2_9HYPH</name>
<dbReference type="Proteomes" id="UP000095463">
    <property type="component" value="Unassembled WGS sequence"/>
</dbReference>
<dbReference type="AlphaFoldDB" id="A0A1E5XVQ2"/>
<proteinExistence type="predicted"/>
<accession>A0A1E5XVQ2</accession>
<evidence type="ECO:0000313" key="2">
    <source>
        <dbReference type="Proteomes" id="UP000095463"/>
    </source>
</evidence>
<sequence>MHVAASTVSASEYLRDILDREMVTREAVAELARVENKLAALCHAWGSRDIVDVTPGGGFEKSMANRSGISIDYVVWIHAQCERRIPELYESMFAAFRRLGLAPMRRDVTLALNLGTMVVDLLPAKRLSMISDIHEIYSTRRQAAITTNLHQHVLDSHDAGWHDEVRVLKLWRDQNGLDFPSYYLELATQAALRRRPAGALADNVWVALGFFERLLVPRAMLDPANAANIVSDELTAAQKRSIALAAEAARSGRPWSEIVR</sequence>
<evidence type="ECO:0000313" key="1">
    <source>
        <dbReference type="EMBL" id="OEO32641.1"/>
    </source>
</evidence>
<comment type="caution">
    <text evidence="1">The sequence shown here is derived from an EMBL/GenBank/DDBJ whole genome shotgun (WGS) entry which is preliminary data.</text>
</comment>
<gene>
    <name evidence="1" type="ORF">VW23_010525</name>
</gene>
<protein>
    <recommendedName>
        <fullName evidence="3">Nucleotidyltransferase</fullName>
    </recommendedName>
</protein>